<evidence type="ECO:0000313" key="3">
    <source>
        <dbReference type="Proteomes" id="UP000076761"/>
    </source>
</evidence>
<dbReference type="InParanoid" id="A0A165UWH6"/>
<dbReference type="PANTHER" id="PTHR42886">
    <property type="entry name" value="RE40534P-RELATED"/>
    <property type="match status" value="1"/>
</dbReference>
<dbReference type="EMBL" id="KV425556">
    <property type="protein sequence ID" value="KZT28801.1"/>
    <property type="molecule type" value="Genomic_DNA"/>
</dbReference>
<evidence type="ECO:0000313" key="2">
    <source>
        <dbReference type="EMBL" id="KZT28801.1"/>
    </source>
</evidence>
<reference evidence="2 3" key="1">
    <citation type="journal article" date="2016" name="Mol. Biol. Evol.">
        <title>Comparative Genomics of Early-Diverging Mushroom-Forming Fungi Provides Insights into the Origins of Lignocellulose Decay Capabilities.</title>
        <authorList>
            <person name="Nagy L.G."/>
            <person name="Riley R."/>
            <person name="Tritt A."/>
            <person name="Adam C."/>
            <person name="Daum C."/>
            <person name="Floudas D."/>
            <person name="Sun H."/>
            <person name="Yadav J.S."/>
            <person name="Pangilinan J."/>
            <person name="Larsson K.H."/>
            <person name="Matsuura K."/>
            <person name="Barry K."/>
            <person name="Labutti K."/>
            <person name="Kuo R."/>
            <person name="Ohm R.A."/>
            <person name="Bhattacharya S.S."/>
            <person name="Shirouzu T."/>
            <person name="Yoshinaga Y."/>
            <person name="Martin F.M."/>
            <person name="Grigoriev I.V."/>
            <person name="Hibbett D.S."/>
        </authorList>
    </citation>
    <scope>NUCLEOTIDE SEQUENCE [LARGE SCALE GENOMIC DNA]</scope>
    <source>
        <strain evidence="2 3">HHB14362 ss-1</strain>
    </source>
</reference>
<dbReference type="SUPFAM" id="SSF53474">
    <property type="entry name" value="alpha/beta-Hydrolases"/>
    <property type="match status" value="1"/>
</dbReference>
<dbReference type="PANTHER" id="PTHR42886:SF53">
    <property type="entry name" value="ALPHA_BETA-HYDROLASES SUPERFAMILY PROTEIN"/>
    <property type="match status" value="1"/>
</dbReference>
<name>A0A165UWH6_9AGAM</name>
<dbReference type="STRING" id="1314782.A0A165UWH6"/>
<gene>
    <name evidence="2" type="ORF">NEOLEDRAFT_780711</name>
</gene>
<proteinExistence type="predicted"/>
<dbReference type="AlphaFoldDB" id="A0A165UWH6"/>
<accession>A0A165UWH6</accession>
<sequence length="305" mass="34697">MDQSVSKTIRIPHTEVDGCLIAGVLQQSLPEESTDGKSIALILHGTMGHKDYLYQKRLALRLPIDSFRFDFRGNHETPGEWRHGALADDVADLQVVVKYLISNFGYKIKLVVGHSRGSIAAFHWLCTSEEGKTVAGFVNCSGRYRMHKIYESLLPIYKPHFDVQGFYDWKVTVARKEVVGRIFPSDLEEFTKWDTSIVWDRFPLNTHVLSLHGLNDTTVPPYDAIIYARALGSRAPGSHNLHLIEDADHNFTGVRRHGFSALHLQFLSRVQRQDEIVDTILEWWQLCERGDLKTGVWSTGVRGKL</sequence>
<dbReference type="OrthoDB" id="9988524at2759"/>
<dbReference type="InterPro" id="IPR029058">
    <property type="entry name" value="AB_hydrolase_fold"/>
</dbReference>
<dbReference type="Gene3D" id="3.40.50.1820">
    <property type="entry name" value="alpha/beta hydrolase"/>
    <property type="match status" value="1"/>
</dbReference>
<organism evidence="2 3">
    <name type="scientific">Neolentinus lepideus HHB14362 ss-1</name>
    <dbReference type="NCBI Taxonomy" id="1314782"/>
    <lineage>
        <taxon>Eukaryota</taxon>
        <taxon>Fungi</taxon>
        <taxon>Dikarya</taxon>
        <taxon>Basidiomycota</taxon>
        <taxon>Agaricomycotina</taxon>
        <taxon>Agaricomycetes</taxon>
        <taxon>Gloeophyllales</taxon>
        <taxon>Gloeophyllaceae</taxon>
        <taxon>Neolentinus</taxon>
    </lineage>
</organism>
<keyword evidence="3" id="KW-1185">Reference proteome</keyword>
<dbReference type="InterPro" id="IPR001375">
    <property type="entry name" value="Peptidase_S9_cat"/>
</dbReference>
<protein>
    <submittedName>
        <fullName evidence="2">Ectomycorrhiza-regulated esterase</fullName>
    </submittedName>
</protein>
<feature type="domain" description="Peptidase S9 prolyl oligopeptidase catalytic" evidence="1">
    <location>
        <begin position="158"/>
        <end position="255"/>
    </location>
</feature>
<dbReference type="Pfam" id="PF00326">
    <property type="entry name" value="Peptidase_S9"/>
    <property type="match status" value="1"/>
</dbReference>
<dbReference type="Proteomes" id="UP000076761">
    <property type="component" value="Unassembled WGS sequence"/>
</dbReference>
<evidence type="ECO:0000259" key="1">
    <source>
        <dbReference type="Pfam" id="PF00326"/>
    </source>
</evidence>